<dbReference type="InterPro" id="IPR035247">
    <property type="entry name" value="PRMT5_TIM"/>
</dbReference>
<dbReference type="PANTHER" id="PTHR10738:SF0">
    <property type="entry name" value="PROTEIN ARGININE N-METHYLTRANSFERASE 5"/>
    <property type="match status" value="1"/>
</dbReference>
<evidence type="ECO:0000256" key="2">
    <source>
        <dbReference type="ARBA" id="ARBA00022679"/>
    </source>
</evidence>
<feature type="domain" description="PRMT5 TIM barrel" evidence="9">
    <location>
        <begin position="42"/>
        <end position="263"/>
    </location>
</feature>
<sequence>MSNKDLKCGLYVDHTGDLSSAIQNATNGGYNFIATNLVNPRSNVFTPHSDLLLSSADWSTLVVGMITSFDLESKVLENSVKMESEITYAVHLGLPALLFQCPTSVSAVSQLSRIINSKLTFSGGFQNLPQFWIQIPIHSPLESCAVWRNDCQDIPSEDTWFRWHRLRSHMAVDKRLSIALELNGDLPDEALLNRWTGEPIKAVILSTSIFQTNRKDYPVLTKAHQMFIRNLMNKMSNDIHFIIKGHNRHTDMRHYIQYLEHIRNTQLPNDPVAKFAKGYEDFLQIPLQPLMDNLESCTYEVFEKDPIKYEEYGKAINEALKDLDTKDEIIIMVVGAGRGPLVQASINASEIVKKRVHIFAVEKNPNAVVTLQTLREQRWGGDKGTEFAKIDVIACDMRDWEAPEKADIVISELLGSFGDNELSPECLDGVWSYVKETAISIPSSYTSYLAPIQSQRLYCEASQLREKDKPSYSVFETGYVVYMRNFYGIDAPQPLFTFTHNDLSLKPSQRNNSRFKSLDFVAKVDTVCHGFAGYFEATLYKGIKLSTVPTTHTTGMFSWFPIYFPLHSPLFIKAEDTLKVDFWRLTNRRQIWYEWLISQPVPTSVHNPNGRTYSIGLL</sequence>
<dbReference type="InterPro" id="IPR029063">
    <property type="entry name" value="SAM-dependent_MTases_sf"/>
</dbReference>
<evidence type="ECO:0000256" key="6">
    <source>
        <dbReference type="PIRSR" id="PIRSR015894-2"/>
    </source>
</evidence>
<dbReference type="EMBL" id="CAJPVJ010001997">
    <property type="protein sequence ID" value="CAG2165634.1"/>
    <property type="molecule type" value="Genomic_DNA"/>
</dbReference>
<evidence type="ECO:0000256" key="5">
    <source>
        <dbReference type="PIRSR" id="PIRSR015894-1"/>
    </source>
</evidence>
<dbReference type="FunFam" id="2.70.160.11:FF:000003">
    <property type="entry name" value="Protein arginine N-methyltransferase 5"/>
    <property type="match status" value="1"/>
</dbReference>
<keyword evidence="12" id="KW-1185">Reference proteome</keyword>
<evidence type="ECO:0000256" key="7">
    <source>
        <dbReference type="PIRSR" id="PIRSR015894-3"/>
    </source>
</evidence>
<dbReference type="Gene3D" id="2.70.160.11">
    <property type="entry name" value="Hnrnp arginine n-methyltransferase1"/>
    <property type="match status" value="1"/>
</dbReference>
<evidence type="ECO:0000256" key="3">
    <source>
        <dbReference type="ARBA" id="ARBA00022691"/>
    </source>
</evidence>
<feature type="domain" description="PRMT5 oligomerisation" evidence="10">
    <location>
        <begin position="444"/>
        <end position="615"/>
    </location>
</feature>
<feature type="active site" description="Proton donor/acceptor" evidence="5">
    <location>
        <position position="412"/>
    </location>
</feature>
<dbReference type="Gene3D" id="3.20.20.150">
    <property type="entry name" value="Divalent-metal-dependent TIM barrel enzymes"/>
    <property type="match status" value="1"/>
</dbReference>
<dbReference type="GO" id="GO:0032259">
    <property type="term" value="P:methylation"/>
    <property type="evidence" value="ECO:0007669"/>
    <property type="project" value="UniProtKB-KW"/>
</dbReference>
<evidence type="ECO:0000313" key="12">
    <source>
        <dbReference type="Proteomes" id="UP000728032"/>
    </source>
</evidence>
<dbReference type="GO" id="GO:0006355">
    <property type="term" value="P:regulation of DNA-templated transcription"/>
    <property type="evidence" value="ECO:0007669"/>
    <property type="project" value="TreeGrafter"/>
</dbReference>
<keyword evidence="1 4" id="KW-0489">Methyltransferase</keyword>
<feature type="binding site" evidence="6">
    <location>
        <begin position="396"/>
        <end position="397"/>
    </location>
    <ligand>
        <name>S-adenosyl-L-methionine</name>
        <dbReference type="ChEBI" id="CHEBI:59789"/>
    </ligand>
</feature>
<feature type="site" description="Critical for specifying symmetric addition of methyl groups" evidence="7">
    <location>
        <position position="302"/>
    </location>
</feature>
<protein>
    <recommendedName>
        <fullName evidence="4">Protein arginine N-methyltransferase</fullName>
    </recommendedName>
</protein>
<feature type="active site" description="Proton donor/acceptor" evidence="5">
    <location>
        <position position="421"/>
    </location>
</feature>
<dbReference type="PANTHER" id="PTHR10738">
    <property type="entry name" value="PROTEIN ARGININE N-METHYLTRANSFERASE 5"/>
    <property type="match status" value="1"/>
</dbReference>
<evidence type="ECO:0000259" key="10">
    <source>
        <dbReference type="Pfam" id="PF17286"/>
    </source>
</evidence>
<feature type="binding site" evidence="6">
    <location>
        <position position="362"/>
    </location>
    <ligand>
        <name>S-adenosyl-L-methionine</name>
        <dbReference type="ChEBI" id="CHEBI:59789"/>
    </ligand>
</feature>
<evidence type="ECO:0000259" key="9">
    <source>
        <dbReference type="Pfam" id="PF17285"/>
    </source>
</evidence>
<dbReference type="OrthoDB" id="1368803at2759"/>
<gene>
    <name evidence="11" type="ORF">ONB1V03_LOCUS5173</name>
</gene>
<evidence type="ECO:0000313" key="11">
    <source>
        <dbReference type="EMBL" id="CAD7645370.1"/>
    </source>
</evidence>
<organism evidence="11">
    <name type="scientific">Oppiella nova</name>
    <dbReference type="NCBI Taxonomy" id="334625"/>
    <lineage>
        <taxon>Eukaryota</taxon>
        <taxon>Metazoa</taxon>
        <taxon>Ecdysozoa</taxon>
        <taxon>Arthropoda</taxon>
        <taxon>Chelicerata</taxon>
        <taxon>Arachnida</taxon>
        <taxon>Acari</taxon>
        <taxon>Acariformes</taxon>
        <taxon>Sarcoptiformes</taxon>
        <taxon>Oribatida</taxon>
        <taxon>Brachypylina</taxon>
        <taxon>Oppioidea</taxon>
        <taxon>Oppiidae</taxon>
        <taxon>Oppiella</taxon>
    </lineage>
</organism>
<evidence type="ECO:0000256" key="4">
    <source>
        <dbReference type="PIRNR" id="PIRNR015894"/>
    </source>
</evidence>
<dbReference type="Pfam" id="PF17286">
    <property type="entry name" value="PRMT5_C"/>
    <property type="match status" value="1"/>
</dbReference>
<feature type="domain" description="PRMT5 arginine-N-methyltransferase" evidence="8">
    <location>
        <begin position="273"/>
        <end position="441"/>
    </location>
</feature>
<dbReference type="InterPro" id="IPR035248">
    <property type="entry name" value="PRMT5_C"/>
</dbReference>
<feature type="binding site" evidence="6">
    <location>
        <begin position="308"/>
        <end position="309"/>
    </location>
    <ligand>
        <name>S-adenosyl-L-methionine</name>
        <dbReference type="ChEBI" id="CHEBI:59789"/>
    </ligand>
</feature>
<reference evidence="11" key="1">
    <citation type="submission" date="2020-11" db="EMBL/GenBank/DDBJ databases">
        <authorList>
            <person name="Tran Van P."/>
        </authorList>
    </citation>
    <scope>NUCLEOTIDE SEQUENCE</scope>
</reference>
<dbReference type="GO" id="GO:0005634">
    <property type="term" value="C:nucleus"/>
    <property type="evidence" value="ECO:0007669"/>
    <property type="project" value="TreeGrafter"/>
</dbReference>
<dbReference type="GO" id="GO:0016274">
    <property type="term" value="F:protein-arginine N-methyltransferase activity"/>
    <property type="evidence" value="ECO:0007669"/>
    <property type="project" value="InterPro"/>
</dbReference>
<dbReference type="AlphaFoldDB" id="A0A7R9LPA4"/>
<keyword evidence="2 4" id="KW-0808">Transferase</keyword>
<evidence type="ECO:0000259" key="8">
    <source>
        <dbReference type="Pfam" id="PF05185"/>
    </source>
</evidence>
<accession>A0A7R9LPA4</accession>
<name>A0A7R9LPA4_9ACAR</name>
<dbReference type="Pfam" id="PF17285">
    <property type="entry name" value="PRMT5_TIM"/>
    <property type="match status" value="1"/>
</dbReference>
<comment type="similarity">
    <text evidence="4">Belongs to the class I-like SAM-binding methyltransferase superfamily.</text>
</comment>
<dbReference type="Proteomes" id="UP000728032">
    <property type="component" value="Unassembled WGS sequence"/>
</dbReference>
<evidence type="ECO:0000256" key="1">
    <source>
        <dbReference type="ARBA" id="ARBA00022603"/>
    </source>
</evidence>
<dbReference type="InterPro" id="IPR007857">
    <property type="entry name" value="Arg_MeTrfase_PRMT5"/>
</dbReference>
<dbReference type="PIRSF" id="PIRSF015894">
    <property type="entry name" value="Skb1_MeTrfase"/>
    <property type="match status" value="1"/>
</dbReference>
<feature type="binding site" evidence="6">
    <location>
        <position position="299"/>
    </location>
    <ligand>
        <name>S-adenosyl-L-methionine</name>
        <dbReference type="ChEBI" id="CHEBI:59789"/>
    </ligand>
</feature>
<proteinExistence type="inferred from homology"/>
<dbReference type="InterPro" id="IPR025799">
    <property type="entry name" value="Arg_MeTrfase"/>
</dbReference>
<keyword evidence="3 4" id="KW-0949">S-adenosyl-L-methionine</keyword>
<dbReference type="Pfam" id="PF05185">
    <property type="entry name" value="PRMT5"/>
    <property type="match status" value="1"/>
</dbReference>
<dbReference type="SUPFAM" id="SSF53335">
    <property type="entry name" value="S-adenosyl-L-methionine-dependent methyltransferases"/>
    <property type="match status" value="1"/>
</dbReference>
<dbReference type="EMBL" id="OC916822">
    <property type="protein sequence ID" value="CAD7645370.1"/>
    <property type="molecule type" value="Genomic_DNA"/>
</dbReference>
<dbReference type="Gene3D" id="3.40.50.150">
    <property type="entry name" value="Vaccinia Virus protein VP39"/>
    <property type="match status" value="1"/>
</dbReference>
<dbReference type="PROSITE" id="PS51678">
    <property type="entry name" value="SAM_MT_PRMT"/>
    <property type="match status" value="1"/>
</dbReference>
<dbReference type="InterPro" id="IPR035075">
    <property type="entry name" value="PRMT5"/>
</dbReference>
<dbReference type="GO" id="GO:0005829">
    <property type="term" value="C:cytosol"/>
    <property type="evidence" value="ECO:0007669"/>
    <property type="project" value="TreeGrafter"/>
</dbReference>